<feature type="transmembrane region" description="Helical" evidence="7">
    <location>
        <begin position="429"/>
        <end position="453"/>
    </location>
</feature>
<sequence length="491" mass="49969">MTAQSIGGRAAAEPELCRVSVIGGDTQLDVGLPATVPVAAFIGDLVALIESRNPRLPDQEDGGVPSRPQHWTLARLGRNMIAPSQTLGEADVHDGELLVLRPVAAKESPALFDDVIDAVARLTAEEFRGWSAGAARWTGLVAALVAMLAVLGLAAASRATGDRWMVPALLTGFAVAALVSAVIVARRYGDELTATILTACMSLSIFGGAALFVPGALGSPHLLLGSAAALLLAVVGYRLIGTGPSVIAAVVTLTACSGIAAAVSMVWDPGLPKIAAGLLVGALLLISLVPRMAAGLARLPVPPVPTAGGAIDPADHEPRPTIEGIGAIGATVLPSAAGLGQRARIANHFQTGMLFGCTVSAGLGALGSVGRFGASHWQGAALAVVTAIVLCLRGRAFADLAQACVLISGGALVFVALAVRLAVLDSRLVPVSAGLLLLFAVAAIGFGVVGPHIEVSPVVRRFDEIVEYLLIVAVVPLVLWVMDVYTVARNL</sequence>
<feature type="transmembrane region" description="Helical" evidence="7">
    <location>
        <begin position="465"/>
        <end position="488"/>
    </location>
</feature>
<feature type="transmembrane region" description="Helical" evidence="7">
    <location>
        <begin position="164"/>
        <end position="185"/>
    </location>
</feature>
<dbReference type="PIRSF" id="PIRSF017804">
    <property type="entry name" value="Secretion_EccD1"/>
    <property type="match status" value="1"/>
</dbReference>
<keyword evidence="3" id="KW-1003">Cell membrane</keyword>
<dbReference type="InterPro" id="IPR024962">
    <property type="entry name" value="YukD-like"/>
</dbReference>
<dbReference type="GO" id="GO:0005886">
    <property type="term" value="C:plasma membrane"/>
    <property type="evidence" value="ECO:0007669"/>
    <property type="project" value="UniProtKB-SubCell"/>
</dbReference>
<feature type="transmembrane region" description="Helical" evidence="7">
    <location>
        <begin position="273"/>
        <end position="290"/>
    </location>
</feature>
<feature type="transmembrane region" description="Helical" evidence="7">
    <location>
        <begin position="137"/>
        <end position="158"/>
    </location>
</feature>
<feature type="transmembrane region" description="Helical" evidence="7">
    <location>
        <begin position="404"/>
        <end position="423"/>
    </location>
</feature>
<comment type="subcellular location">
    <subcellularLocation>
        <location evidence="1">Cell membrane</location>
        <topology evidence="1">Multi-pass membrane protein</topology>
    </subcellularLocation>
</comment>
<evidence type="ECO:0000256" key="1">
    <source>
        <dbReference type="ARBA" id="ARBA00004651"/>
    </source>
</evidence>
<reference evidence="9 10" key="1">
    <citation type="submission" date="2019-10" db="EMBL/GenBank/DDBJ databases">
        <title>Nocardia macrotermitis sp. nov. and Nocardia aurantia sp. nov., isolated from the gut of fungus growing-termite Macrotermes natalensis.</title>
        <authorList>
            <person name="Benndorf R."/>
            <person name="Schwitalla J."/>
            <person name="Martin K."/>
            <person name="De Beer W."/>
            <person name="Kaster A.-K."/>
            <person name="Vollmers J."/>
            <person name="Poulsen M."/>
            <person name="Beemelmanns C."/>
        </authorList>
    </citation>
    <scope>NUCLEOTIDE SEQUENCE [LARGE SCALE GENOMIC DNA]</scope>
    <source>
        <strain evidence="9 10">RB56</strain>
    </source>
</reference>
<evidence type="ECO:0000256" key="2">
    <source>
        <dbReference type="ARBA" id="ARBA00006162"/>
    </source>
</evidence>
<gene>
    <name evidence="9" type="primary">eccD5</name>
    <name evidence="9" type="ORF">NRB56_05730</name>
</gene>
<evidence type="ECO:0000256" key="7">
    <source>
        <dbReference type="SAM" id="Phobius"/>
    </source>
</evidence>
<feature type="transmembrane region" description="Helical" evidence="7">
    <location>
        <begin position="192"/>
        <end position="216"/>
    </location>
</feature>
<dbReference type="Pfam" id="PF19053">
    <property type="entry name" value="EccD"/>
    <property type="match status" value="1"/>
</dbReference>
<dbReference type="InterPro" id="IPR044049">
    <property type="entry name" value="EccD_transm"/>
</dbReference>
<keyword evidence="6 7" id="KW-0472">Membrane</keyword>
<organism evidence="9 10">
    <name type="scientific">Nocardia aurantia</name>
    <dbReference type="NCBI Taxonomy" id="2585199"/>
    <lineage>
        <taxon>Bacteria</taxon>
        <taxon>Bacillati</taxon>
        <taxon>Actinomycetota</taxon>
        <taxon>Actinomycetes</taxon>
        <taxon>Mycobacteriales</taxon>
        <taxon>Nocardiaceae</taxon>
        <taxon>Nocardia</taxon>
    </lineage>
</organism>
<name>A0A7K0DH53_9NOCA</name>
<evidence type="ECO:0000313" key="10">
    <source>
        <dbReference type="Proteomes" id="UP000431401"/>
    </source>
</evidence>
<keyword evidence="4 7" id="KW-0812">Transmembrane</keyword>
<evidence type="ECO:0000256" key="4">
    <source>
        <dbReference type="ARBA" id="ARBA00022692"/>
    </source>
</evidence>
<feature type="transmembrane region" description="Helical" evidence="7">
    <location>
        <begin position="247"/>
        <end position="267"/>
    </location>
</feature>
<dbReference type="Gene3D" id="3.10.20.90">
    <property type="entry name" value="Phosphatidylinositol 3-kinase Catalytic Subunit, Chain A, domain 1"/>
    <property type="match status" value="1"/>
</dbReference>
<evidence type="ECO:0000256" key="6">
    <source>
        <dbReference type="ARBA" id="ARBA00023136"/>
    </source>
</evidence>
<dbReference type="NCBIfam" id="TIGR03920">
    <property type="entry name" value="T7SS_EccD"/>
    <property type="match status" value="1"/>
</dbReference>
<accession>A0A7K0DH53</accession>
<dbReference type="Proteomes" id="UP000431401">
    <property type="component" value="Unassembled WGS sequence"/>
</dbReference>
<dbReference type="EMBL" id="WEGI01000001">
    <property type="protein sequence ID" value="MQY25019.1"/>
    <property type="molecule type" value="Genomic_DNA"/>
</dbReference>
<evidence type="ECO:0000259" key="8">
    <source>
        <dbReference type="Pfam" id="PF19053"/>
    </source>
</evidence>
<evidence type="ECO:0000256" key="3">
    <source>
        <dbReference type="ARBA" id="ARBA00022475"/>
    </source>
</evidence>
<feature type="transmembrane region" description="Helical" evidence="7">
    <location>
        <begin position="351"/>
        <end position="369"/>
    </location>
</feature>
<keyword evidence="10" id="KW-1185">Reference proteome</keyword>
<evidence type="ECO:0000313" key="9">
    <source>
        <dbReference type="EMBL" id="MQY25019.1"/>
    </source>
</evidence>
<dbReference type="InterPro" id="IPR006707">
    <property type="entry name" value="T7SS_EccD"/>
</dbReference>
<protein>
    <submittedName>
        <fullName evidence="9">ESX-5 secretion system protein EccD5</fullName>
    </submittedName>
</protein>
<comment type="similarity">
    <text evidence="2">Belongs to the EccD/Snm4 family.</text>
</comment>
<proteinExistence type="inferred from homology"/>
<dbReference type="Pfam" id="PF08817">
    <property type="entry name" value="YukD"/>
    <property type="match status" value="1"/>
</dbReference>
<feature type="domain" description="EccD-like transmembrane" evidence="8">
    <location>
        <begin position="135"/>
        <end position="491"/>
    </location>
</feature>
<evidence type="ECO:0000256" key="5">
    <source>
        <dbReference type="ARBA" id="ARBA00022989"/>
    </source>
</evidence>
<comment type="caution">
    <text evidence="9">The sequence shown here is derived from an EMBL/GenBank/DDBJ whole genome shotgun (WGS) entry which is preliminary data.</text>
</comment>
<dbReference type="AlphaFoldDB" id="A0A7K0DH53"/>
<dbReference type="RefSeq" id="WP_319942459.1">
    <property type="nucleotide sequence ID" value="NZ_WEGI01000001.1"/>
</dbReference>
<feature type="transmembrane region" description="Helical" evidence="7">
    <location>
        <begin position="222"/>
        <end position="240"/>
    </location>
</feature>
<keyword evidence="5 7" id="KW-1133">Transmembrane helix</keyword>